<comment type="caution">
    <text evidence="9">The sequence shown here is derived from an EMBL/GenBank/DDBJ whole genome shotgun (WGS) entry which is preliminary data.</text>
</comment>
<sequence length="285" mass="32120">MLANESVQINNTKKNKILSVLLNIFFIILVISIFLPLIWLLINSLKSNNELFNNSLALPSKWLFSNYAEAWGKGLFSYFKNSLIVSSASLILIITISALLAYGLTRFHVKGGNIIFFIILGGMALSEQVALVPLYKMLQAMNLYNTYFAVILPYIAFRIPFTVFLMRAYFITIPKELEEAAYIDGYNSFQIFYKIIVPISKPVFASCAIVNLNFVWNEFLFANVFLESKEIMTIPIGLMTFQGDMKANYTVMLAGIVIASIPMILIFLSMQKQFIRGLTAGSVKG</sequence>
<dbReference type="GO" id="GO:0055085">
    <property type="term" value="P:transmembrane transport"/>
    <property type="evidence" value="ECO:0007669"/>
    <property type="project" value="InterPro"/>
</dbReference>
<gene>
    <name evidence="9" type="primary">yurM</name>
    <name evidence="9" type="ORF">SH1V18_40060</name>
</gene>
<accession>A0A9W5YF14</accession>
<keyword evidence="2 7" id="KW-0813">Transport</keyword>
<keyword evidence="4 7" id="KW-0812">Transmembrane</keyword>
<feature type="transmembrane region" description="Helical" evidence="7">
    <location>
        <begin position="147"/>
        <end position="170"/>
    </location>
</feature>
<protein>
    <submittedName>
        <fullName evidence="9">ABC transporter permease protein YurM</fullName>
    </submittedName>
</protein>
<reference evidence="9" key="1">
    <citation type="submission" date="2022-06" db="EMBL/GenBank/DDBJ databases">
        <title>Vallitalea longa sp. nov., an anaerobic bacterium isolated from marine sediment.</title>
        <authorList>
            <person name="Hirano S."/>
            <person name="Terahara T."/>
            <person name="Mori K."/>
            <person name="Hamada M."/>
            <person name="Matsumoto R."/>
            <person name="Kobayashi T."/>
        </authorList>
    </citation>
    <scope>NUCLEOTIDE SEQUENCE</scope>
    <source>
        <strain evidence="9">SH18-1</strain>
    </source>
</reference>
<feature type="transmembrane region" description="Helical" evidence="7">
    <location>
        <begin position="249"/>
        <end position="268"/>
    </location>
</feature>
<keyword evidence="3" id="KW-1003">Cell membrane</keyword>
<feature type="transmembrane region" description="Helical" evidence="7">
    <location>
        <begin position="114"/>
        <end position="135"/>
    </location>
</feature>
<evidence type="ECO:0000256" key="2">
    <source>
        <dbReference type="ARBA" id="ARBA00022448"/>
    </source>
</evidence>
<dbReference type="PROSITE" id="PS50928">
    <property type="entry name" value="ABC_TM1"/>
    <property type="match status" value="1"/>
</dbReference>
<evidence type="ECO:0000256" key="3">
    <source>
        <dbReference type="ARBA" id="ARBA00022475"/>
    </source>
</evidence>
<dbReference type="InterPro" id="IPR035906">
    <property type="entry name" value="MetI-like_sf"/>
</dbReference>
<dbReference type="RefSeq" id="WP_281818654.1">
    <property type="nucleotide sequence ID" value="NZ_BRLB01000018.1"/>
</dbReference>
<dbReference type="InterPro" id="IPR000515">
    <property type="entry name" value="MetI-like"/>
</dbReference>
<dbReference type="GO" id="GO:0005886">
    <property type="term" value="C:plasma membrane"/>
    <property type="evidence" value="ECO:0007669"/>
    <property type="project" value="UniProtKB-SubCell"/>
</dbReference>
<evidence type="ECO:0000256" key="4">
    <source>
        <dbReference type="ARBA" id="ARBA00022692"/>
    </source>
</evidence>
<evidence type="ECO:0000256" key="6">
    <source>
        <dbReference type="ARBA" id="ARBA00023136"/>
    </source>
</evidence>
<feature type="transmembrane region" description="Helical" evidence="7">
    <location>
        <begin position="83"/>
        <end position="102"/>
    </location>
</feature>
<dbReference type="CDD" id="cd06261">
    <property type="entry name" value="TM_PBP2"/>
    <property type="match status" value="1"/>
</dbReference>
<organism evidence="9 10">
    <name type="scientific">Vallitalea longa</name>
    <dbReference type="NCBI Taxonomy" id="2936439"/>
    <lineage>
        <taxon>Bacteria</taxon>
        <taxon>Bacillati</taxon>
        <taxon>Bacillota</taxon>
        <taxon>Clostridia</taxon>
        <taxon>Lachnospirales</taxon>
        <taxon>Vallitaleaceae</taxon>
        <taxon>Vallitalea</taxon>
    </lineage>
</organism>
<keyword evidence="5 7" id="KW-1133">Transmembrane helix</keyword>
<dbReference type="PANTHER" id="PTHR43744">
    <property type="entry name" value="ABC TRANSPORTER PERMEASE PROTEIN MG189-RELATED-RELATED"/>
    <property type="match status" value="1"/>
</dbReference>
<dbReference type="Pfam" id="PF00528">
    <property type="entry name" value="BPD_transp_1"/>
    <property type="match status" value="1"/>
</dbReference>
<keyword evidence="10" id="KW-1185">Reference proteome</keyword>
<dbReference type="EMBL" id="BRLB01000018">
    <property type="protein sequence ID" value="GKX31526.1"/>
    <property type="molecule type" value="Genomic_DNA"/>
</dbReference>
<evidence type="ECO:0000313" key="9">
    <source>
        <dbReference type="EMBL" id="GKX31526.1"/>
    </source>
</evidence>
<dbReference type="PANTHER" id="PTHR43744:SF8">
    <property type="entry name" value="SN-GLYCEROL-3-PHOSPHATE TRANSPORT SYSTEM PERMEASE PROTEIN UGPE"/>
    <property type="match status" value="1"/>
</dbReference>
<proteinExistence type="inferred from homology"/>
<comment type="subcellular location">
    <subcellularLocation>
        <location evidence="1 7">Cell membrane</location>
        <topology evidence="1 7">Multi-pass membrane protein</topology>
    </subcellularLocation>
</comment>
<evidence type="ECO:0000313" key="10">
    <source>
        <dbReference type="Proteomes" id="UP001144256"/>
    </source>
</evidence>
<evidence type="ECO:0000256" key="5">
    <source>
        <dbReference type="ARBA" id="ARBA00022989"/>
    </source>
</evidence>
<keyword evidence="6 7" id="KW-0472">Membrane</keyword>
<feature type="transmembrane region" description="Helical" evidence="7">
    <location>
        <begin position="191"/>
        <end position="216"/>
    </location>
</feature>
<evidence type="ECO:0000259" key="8">
    <source>
        <dbReference type="PROSITE" id="PS50928"/>
    </source>
</evidence>
<comment type="similarity">
    <text evidence="7">Belongs to the binding-protein-dependent transport system permease family.</text>
</comment>
<feature type="domain" description="ABC transmembrane type-1" evidence="8">
    <location>
        <begin position="79"/>
        <end position="269"/>
    </location>
</feature>
<dbReference type="Gene3D" id="1.10.3720.10">
    <property type="entry name" value="MetI-like"/>
    <property type="match status" value="1"/>
</dbReference>
<dbReference type="SUPFAM" id="SSF161098">
    <property type="entry name" value="MetI-like"/>
    <property type="match status" value="1"/>
</dbReference>
<dbReference type="AlphaFoldDB" id="A0A9W5YF14"/>
<dbReference type="Proteomes" id="UP001144256">
    <property type="component" value="Unassembled WGS sequence"/>
</dbReference>
<evidence type="ECO:0000256" key="1">
    <source>
        <dbReference type="ARBA" id="ARBA00004651"/>
    </source>
</evidence>
<evidence type="ECO:0000256" key="7">
    <source>
        <dbReference type="RuleBase" id="RU363032"/>
    </source>
</evidence>
<feature type="transmembrane region" description="Helical" evidence="7">
    <location>
        <begin position="20"/>
        <end position="42"/>
    </location>
</feature>
<name>A0A9W5YF14_9FIRM</name>